<sequence length="102" mass="11449">MGASEYQHTNTTRYIWSCSSKQAGAKNKLYGNTFSQVSQITSRLFGSPRISPAFLLLLPPPPPPPPPPNTYQPVRQKNKMLMCRPPTKKGTFLHFPLDDGYI</sequence>
<name>A0A0R3TPQ9_RODNA</name>
<evidence type="ECO:0000313" key="1">
    <source>
        <dbReference type="EMBL" id="VDO05984.1"/>
    </source>
</evidence>
<accession>A0A0R3TPQ9</accession>
<dbReference type="WBParaSite" id="HNAJ_0000947601-mRNA-1">
    <property type="protein sequence ID" value="HNAJ_0000947601-mRNA-1"/>
    <property type="gene ID" value="HNAJ_0000947601"/>
</dbReference>
<evidence type="ECO:0000313" key="2">
    <source>
        <dbReference type="Proteomes" id="UP000278807"/>
    </source>
</evidence>
<gene>
    <name evidence="1" type="ORF">HNAJ_LOCUS9471</name>
</gene>
<evidence type="ECO:0000313" key="3">
    <source>
        <dbReference type="WBParaSite" id="HNAJ_0000947601-mRNA-1"/>
    </source>
</evidence>
<reference evidence="3" key="1">
    <citation type="submission" date="2017-02" db="UniProtKB">
        <authorList>
            <consortium name="WormBaseParasite"/>
        </authorList>
    </citation>
    <scope>IDENTIFICATION</scope>
</reference>
<organism evidence="3">
    <name type="scientific">Rodentolepis nana</name>
    <name type="common">Dwarf tapeworm</name>
    <name type="synonym">Hymenolepis nana</name>
    <dbReference type="NCBI Taxonomy" id="102285"/>
    <lineage>
        <taxon>Eukaryota</taxon>
        <taxon>Metazoa</taxon>
        <taxon>Spiralia</taxon>
        <taxon>Lophotrochozoa</taxon>
        <taxon>Platyhelminthes</taxon>
        <taxon>Cestoda</taxon>
        <taxon>Eucestoda</taxon>
        <taxon>Cyclophyllidea</taxon>
        <taxon>Hymenolepididae</taxon>
        <taxon>Rodentolepis</taxon>
    </lineage>
</organism>
<dbReference type="AlphaFoldDB" id="A0A0R3TPQ9"/>
<reference evidence="1 2" key="2">
    <citation type="submission" date="2018-11" db="EMBL/GenBank/DDBJ databases">
        <authorList>
            <consortium name="Pathogen Informatics"/>
        </authorList>
    </citation>
    <scope>NUCLEOTIDE SEQUENCE [LARGE SCALE GENOMIC DNA]</scope>
</reference>
<protein>
    <submittedName>
        <fullName evidence="1 3">Uncharacterized protein</fullName>
    </submittedName>
</protein>
<dbReference type="Proteomes" id="UP000278807">
    <property type="component" value="Unassembled WGS sequence"/>
</dbReference>
<keyword evidence="2" id="KW-1185">Reference proteome</keyword>
<proteinExistence type="predicted"/>
<dbReference type="EMBL" id="UZAE01012625">
    <property type="protein sequence ID" value="VDO05984.1"/>
    <property type="molecule type" value="Genomic_DNA"/>
</dbReference>